<feature type="compositionally biased region" description="Basic and acidic residues" evidence="4">
    <location>
        <begin position="124"/>
        <end position="144"/>
    </location>
</feature>
<feature type="coiled-coil region" evidence="3">
    <location>
        <begin position="524"/>
        <end position="551"/>
    </location>
</feature>
<evidence type="ECO:0000313" key="5">
    <source>
        <dbReference type="Ensembl" id="ENSPKIP00000015266.1"/>
    </source>
</evidence>
<feature type="region of interest" description="Disordered" evidence="4">
    <location>
        <begin position="117"/>
        <end position="188"/>
    </location>
</feature>
<protein>
    <submittedName>
        <fullName evidence="5">FAM161 centrosomal protein B</fullName>
    </submittedName>
</protein>
<name>A0A3B3RC99_9TELE</name>
<sequence>MPVSPTMSYFNKPKTGEPFEEGQINTEDDSATERSPSANQDSDSEEMLKDNLLASQYLKGRSPAEWELLLQRRLEALQEAHRQQLQETGLLLCQELERRILHDSMVAAGNERKAKVNDQLCSSDSRHDVNRDPNCRAPRHEGPRRSSSLSDLNSAKEADSVAPTQRQISRRPFTASTARPQGTTVPKPFRMTLRETQRRSELLQTGVPPDAEKLLENKRQMEEMECQKKFHALPVPDHVFLPLYHNITEVREQARKASMAQRRHVLLSTQKPFSFLLREEKKREEKISAEAKGDTKGTSSSKVRWAIPKAAMDPGVSKRLIEEELHRKIRIQIRAQDMLRSSMAPIEVRPDTRDPETCSAQRTKKTVLGFLNEKPTFQPRTNLRVPDFDRLHRTFQKEALRRAEKKDVTRCQPFQLRTSALPPRQNQRSHEEPEVSSSKNPIRRSNSFSGITSLSSDTLPTYITDAVRKRCSAIRKSLEEKESKEWRSAAWMNEHRMKSQAMKKMVCTRARAMDPHRSLKEVFQEKLKQHREMDNQRMKEYRKELEEMKTRVKGRPYLFEQITQKNAKCDAEKRYRDTLLQAGLDEQFVRTKGEEAGDETSLLSHEEGDSIDDGPQYRKDTKETTDAEEEENEESTQSHE</sequence>
<keyword evidence="6" id="KW-1185">Reference proteome</keyword>
<feature type="compositionally biased region" description="Polar residues" evidence="4">
    <location>
        <begin position="174"/>
        <end position="184"/>
    </location>
</feature>
<dbReference type="PANTHER" id="PTHR21501:SF4">
    <property type="entry name" value="PROTEIN FAM161B"/>
    <property type="match status" value="1"/>
</dbReference>
<dbReference type="GO" id="GO:0005929">
    <property type="term" value="C:cilium"/>
    <property type="evidence" value="ECO:0007669"/>
    <property type="project" value="TreeGrafter"/>
</dbReference>
<reference evidence="5" key="1">
    <citation type="submission" date="2025-08" db="UniProtKB">
        <authorList>
            <consortium name="Ensembl"/>
        </authorList>
    </citation>
    <scope>IDENTIFICATION</scope>
</reference>
<accession>A0A3B3RC99</accession>
<dbReference type="Pfam" id="PF10595">
    <property type="entry name" value="FAM161A_B"/>
    <property type="match status" value="1"/>
</dbReference>
<keyword evidence="2 3" id="KW-0175">Coiled coil</keyword>
<evidence type="ECO:0000256" key="2">
    <source>
        <dbReference type="ARBA" id="ARBA00023054"/>
    </source>
</evidence>
<dbReference type="Ensembl" id="ENSPKIT00000039728.1">
    <property type="protein sequence ID" value="ENSPKIP00000015266.1"/>
    <property type="gene ID" value="ENSPKIG00000002047.1"/>
</dbReference>
<dbReference type="GO" id="GO:0005856">
    <property type="term" value="C:cytoskeleton"/>
    <property type="evidence" value="ECO:0007669"/>
    <property type="project" value="UniProtKB-ARBA"/>
</dbReference>
<dbReference type="InterPro" id="IPR019579">
    <property type="entry name" value="FAM161A/B"/>
</dbReference>
<feature type="region of interest" description="Disordered" evidence="4">
    <location>
        <begin position="401"/>
        <end position="451"/>
    </location>
</feature>
<dbReference type="GeneTree" id="ENSGT00940000159998"/>
<feature type="region of interest" description="Disordered" evidence="4">
    <location>
        <begin position="1"/>
        <end position="48"/>
    </location>
</feature>
<dbReference type="GO" id="GO:0044782">
    <property type="term" value="P:cilium organization"/>
    <property type="evidence" value="ECO:0007669"/>
    <property type="project" value="TreeGrafter"/>
</dbReference>
<reference evidence="5" key="2">
    <citation type="submission" date="2025-09" db="UniProtKB">
        <authorList>
            <consortium name="Ensembl"/>
        </authorList>
    </citation>
    <scope>IDENTIFICATION</scope>
</reference>
<dbReference type="OrthoDB" id="2150121at2759"/>
<evidence type="ECO:0000256" key="4">
    <source>
        <dbReference type="SAM" id="MobiDB-lite"/>
    </source>
</evidence>
<evidence type="ECO:0000313" key="6">
    <source>
        <dbReference type="Proteomes" id="UP000261540"/>
    </source>
</evidence>
<comment type="similarity">
    <text evidence="1">Belongs to the FAM161 family.</text>
</comment>
<dbReference type="Proteomes" id="UP000261540">
    <property type="component" value="Unplaced"/>
</dbReference>
<evidence type="ECO:0000256" key="1">
    <source>
        <dbReference type="ARBA" id="ARBA00006663"/>
    </source>
</evidence>
<organism evidence="5 6">
    <name type="scientific">Paramormyrops kingsleyae</name>
    <dbReference type="NCBI Taxonomy" id="1676925"/>
    <lineage>
        <taxon>Eukaryota</taxon>
        <taxon>Metazoa</taxon>
        <taxon>Chordata</taxon>
        <taxon>Craniata</taxon>
        <taxon>Vertebrata</taxon>
        <taxon>Euteleostomi</taxon>
        <taxon>Actinopterygii</taxon>
        <taxon>Neopterygii</taxon>
        <taxon>Teleostei</taxon>
        <taxon>Osteoglossocephala</taxon>
        <taxon>Osteoglossomorpha</taxon>
        <taxon>Osteoglossiformes</taxon>
        <taxon>Mormyridae</taxon>
        <taxon>Paramormyrops</taxon>
    </lineage>
</organism>
<feature type="region of interest" description="Disordered" evidence="4">
    <location>
        <begin position="592"/>
        <end position="640"/>
    </location>
</feature>
<dbReference type="STRING" id="1676925.ENSPKIP00000015266"/>
<evidence type="ECO:0000256" key="3">
    <source>
        <dbReference type="SAM" id="Coils"/>
    </source>
</evidence>
<feature type="compositionally biased region" description="Polar residues" evidence="4">
    <location>
        <begin position="435"/>
        <end position="451"/>
    </location>
</feature>
<dbReference type="PANTHER" id="PTHR21501">
    <property type="entry name" value="PROTEIN FAM-161"/>
    <property type="match status" value="1"/>
</dbReference>
<dbReference type="AlphaFoldDB" id="A0A3B3RC99"/>
<dbReference type="InterPro" id="IPR051655">
    <property type="entry name" value="FAM161"/>
</dbReference>
<proteinExistence type="inferred from homology"/>
<feature type="compositionally biased region" description="Basic and acidic residues" evidence="4">
    <location>
        <begin position="615"/>
        <end position="625"/>
    </location>
</feature>